<evidence type="ECO:0000313" key="2">
    <source>
        <dbReference type="Proteomes" id="UP000076722"/>
    </source>
</evidence>
<protein>
    <submittedName>
        <fullName evidence="1">Uncharacterized protein</fullName>
    </submittedName>
</protein>
<accession>A0A164MW80</accession>
<keyword evidence="2" id="KW-1185">Reference proteome</keyword>
<proteinExistence type="predicted"/>
<gene>
    <name evidence="1" type="ORF">SISNIDRAFT_461193</name>
</gene>
<dbReference type="EMBL" id="KV419456">
    <property type="protein sequence ID" value="KZS87098.1"/>
    <property type="molecule type" value="Genomic_DNA"/>
</dbReference>
<name>A0A164MW80_9AGAM</name>
<dbReference type="AlphaFoldDB" id="A0A164MW80"/>
<dbReference type="Proteomes" id="UP000076722">
    <property type="component" value="Unassembled WGS sequence"/>
</dbReference>
<reference evidence="1 2" key="1">
    <citation type="journal article" date="2016" name="Mol. Biol. Evol.">
        <title>Comparative Genomics of Early-Diverging Mushroom-Forming Fungi Provides Insights into the Origins of Lignocellulose Decay Capabilities.</title>
        <authorList>
            <person name="Nagy L.G."/>
            <person name="Riley R."/>
            <person name="Tritt A."/>
            <person name="Adam C."/>
            <person name="Daum C."/>
            <person name="Floudas D."/>
            <person name="Sun H."/>
            <person name="Yadav J.S."/>
            <person name="Pangilinan J."/>
            <person name="Larsson K.H."/>
            <person name="Matsuura K."/>
            <person name="Barry K."/>
            <person name="Labutti K."/>
            <person name="Kuo R."/>
            <person name="Ohm R.A."/>
            <person name="Bhattacharya S.S."/>
            <person name="Shirouzu T."/>
            <person name="Yoshinaga Y."/>
            <person name="Martin F.M."/>
            <person name="Grigoriev I.V."/>
            <person name="Hibbett D.S."/>
        </authorList>
    </citation>
    <scope>NUCLEOTIDE SEQUENCE [LARGE SCALE GENOMIC DNA]</scope>
    <source>
        <strain evidence="1 2">HHB9708</strain>
    </source>
</reference>
<evidence type="ECO:0000313" key="1">
    <source>
        <dbReference type="EMBL" id="KZS87098.1"/>
    </source>
</evidence>
<sequence>MRSPRKVKSFRSEQCELIELVVQDLRRTPSQRLALPTSSLGLKSSTSIIHHPSLILPSTHAVSVTIVARRSYSSLDSRPTSRISFIVPPSHSSVGATFSPVSYPSSVMTLHGYPRPSTTLSSFHVRASSVSKPPFSCWATSTLQMADTRPRTVYGGDI</sequence>
<organism evidence="1 2">
    <name type="scientific">Sistotremastrum niveocremeum HHB9708</name>
    <dbReference type="NCBI Taxonomy" id="1314777"/>
    <lineage>
        <taxon>Eukaryota</taxon>
        <taxon>Fungi</taxon>
        <taxon>Dikarya</taxon>
        <taxon>Basidiomycota</taxon>
        <taxon>Agaricomycotina</taxon>
        <taxon>Agaricomycetes</taxon>
        <taxon>Sistotremastrales</taxon>
        <taxon>Sistotremastraceae</taxon>
        <taxon>Sertulicium</taxon>
        <taxon>Sertulicium niveocremeum</taxon>
    </lineage>
</organism>